<comment type="subcellular location">
    <subcellularLocation>
        <location evidence="1">Cell membrane</location>
        <topology evidence="1">Lipid-anchor</topology>
        <topology evidence="1">GPI-anchor</topology>
    </subcellularLocation>
    <subcellularLocation>
        <location evidence="2">Secreted</location>
    </subcellularLocation>
</comment>
<sequence>MRTLDAMLLFSYATRPVLSIPHIIAQPPRQPSVSFDPFFPLPHPPQPPRQVDPFSTLFIPTCALSCYLNAIPSDGCALEIDLRCHCSTGNILERVEACVEAACSENDREYATQKVVMACRAVGVNLRVPIPAVSSTLTSSSPRATPKEVAETTPQPTVITIKQTTDSAIPTTVPPPPPNEQPSEQPFSSSNETSSANETTASPTSEITSAPTDVAFVPTASNRSLSDGAKAGISVSVAVASAIFIALSLYIRRLKRQLAHAKAAADVPDSVLRSPSRRNTIPESLFISTRRQSWPTASRGRRLSRGDIPYASESPVSPLMPVFFRDSGGRRASISGVLRRERGKVLSVVLEREDDDASSLVSRRRFTVTEPVPGQSEGLVDPLELDGGLMGQIFEAPTSITPRDRSTEKQEWKDMFDAGVAPRGVPAAELRHAHGALAGLFVLRAQIEEAKIVAASVAGDLAVAHVVLSRME</sequence>
<evidence type="ECO:0000256" key="15">
    <source>
        <dbReference type="PROSITE-ProRule" id="PRU01356"/>
    </source>
</evidence>
<evidence type="ECO:0000256" key="10">
    <source>
        <dbReference type="ARBA" id="ARBA00023004"/>
    </source>
</evidence>
<evidence type="ECO:0000256" key="14">
    <source>
        <dbReference type="ARBA" id="ARBA00023288"/>
    </source>
</evidence>
<keyword evidence="19" id="KW-1185">Reference proteome</keyword>
<feature type="compositionally biased region" description="Low complexity" evidence="16">
    <location>
        <begin position="181"/>
        <end position="206"/>
    </location>
</feature>
<dbReference type="PROSITE" id="PS52012">
    <property type="entry name" value="CFEM"/>
    <property type="match status" value="1"/>
</dbReference>
<reference evidence="18" key="1">
    <citation type="journal article" date="2020" name="Stud. Mycol.">
        <title>101 Dothideomycetes genomes: a test case for predicting lifestyles and emergence of pathogens.</title>
        <authorList>
            <person name="Haridas S."/>
            <person name="Albert R."/>
            <person name="Binder M."/>
            <person name="Bloem J."/>
            <person name="Labutti K."/>
            <person name="Salamov A."/>
            <person name="Andreopoulos B."/>
            <person name="Baker S."/>
            <person name="Barry K."/>
            <person name="Bills G."/>
            <person name="Bluhm B."/>
            <person name="Cannon C."/>
            <person name="Castanera R."/>
            <person name="Culley D."/>
            <person name="Daum C."/>
            <person name="Ezra D."/>
            <person name="Gonzalez J."/>
            <person name="Henrissat B."/>
            <person name="Kuo A."/>
            <person name="Liang C."/>
            <person name="Lipzen A."/>
            <person name="Lutzoni F."/>
            <person name="Magnuson J."/>
            <person name="Mondo S."/>
            <person name="Nolan M."/>
            <person name="Ohm R."/>
            <person name="Pangilinan J."/>
            <person name="Park H.-J."/>
            <person name="Ramirez L."/>
            <person name="Alfaro M."/>
            <person name="Sun H."/>
            <person name="Tritt A."/>
            <person name="Yoshinaga Y."/>
            <person name="Zwiers L.-H."/>
            <person name="Turgeon B."/>
            <person name="Goodwin S."/>
            <person name="Spatafora J."/>
            <person name="Crous P."/>
            <person name="Grigoriev I."/>
        </authorList>
    </citation>
    <scope>NUCLEOTIDE SEQUENCE</scope>
    <source>
        <strain evidence="18">CBS 107.79</strain>
    </source>
</reference>
<evidence type="ECO:0000256" key="16">
    <source>
        <dbReference type="SAM" id="MobiDB-lite"/>
    </source>
</evidence>
<keyword evidence="11" id="KW-0472">Membrane</keyword>
<evidence type="ECO:0000256" key="6">
    <source>
        <dbReference type="ARBA" id="ARBA00022617"/>
    </source>
</evidence>
<evidence type="ECO:0000256" key="5">
    <source>
        <dbReference type="ARBA" id="ARBA00022525"/>
    </source>
</evidence>
<keyword evidence="14" id="KW-0449">Lipoprotein</keyword>
<name>A0A6A5VKP2_9PLEO</name>
<dbReference type="GO" id="GO:0046872">
    <property type="term" value="F:metal ion binding"/>
    <property type="evidence" value="ECO:0007669"/>
    <property type="project" value="UniProtKB-UniRule"/>
</dbReference>
<evidence type="ECO:0000256" key="13">
    <source>
        <dbReference type="ARBA" id="ARBA00023180"/>
    </source>
</evidence>
<keyword evidence="9" id="KW-0732">Signal</keyword>
<accession>A0A6A5VKP2</accession>
<dbReference type="Pfam" id="PF05730">
    <property type="entry name" value="CFEM"/>
    <property type="match status" value="1"/>
</dbReference>
<feature type="domain" description="CFEM" evidence="17">
    <location>
        <begin position="36"/>
        <end position="145"/>
    </location>
</feature>
<feature type="binding site" description="axial binding residue" evidence="15">
    <location>
        <position position="81"/>
    </location>
    <ligand>
        <name>heme</name>
        <dbReference type="ChEBI" id="CHEBI:30413"/>
    </ligand>
    <ligandPart>
        <name>Fe</name>
        <dbReference type="ChEBI" id="CHEBI:18248"/>
    </ligandPart>
</feature>
<keyword evidence="12 15" id="KW-1015">Disulfide bond</keyword>
<feature type="disulfide bond" evidence="15">
    <location>
        <begin position="86"/>
        <end position="119"/>
    </location>
</feature>
<comment type="caution">
    <text evidence="15">Lacks conserved residue(s) required for the propagation of feature annotation.</text>
</comment>
<feature type="compositionally biased region" description="Polar residues" evidence="16">
    <location>
        <begin position="152"/>
        <end position="170"/>
    </location>
</feature>
<dbReference type="InterPro" id="IPR008427">
    <property type="entry name" value="Extracellular_membr_CFEM_dom"/>
</dbReference>
<keyword evidence="6 15" id="KW-0349">Heme</keyword>
<evidence type="ECO:0000256" key="12">
    <source>
        <dbReference type="ARBA" id="ARBA00023157"/>
    </source>
</evidence>
<gene>
    <name evidence="18" type="ORF">BU23DRAFT_567774</name>
</gene>
<protein>
    <recommendedName>
        <fullName evidence="17">CFEM domain-containing protein</fullName>
    </recommendedName>
</protein>
<dbReference type="OrthoDB" id="3767534at2759"/>
<dbReference type="AlphaFoldDB" id="A0A6A5VKP2"/>
<dbReference type="GO" id="GO:0005576">
    <property type="term" value="C:extracellular region"/>
    <property type="evidence" value="ECO:0007669"/>
    <property type="project" value="UniProtKB-SubCell"/>
</dbReference>
<keyword evidence="8 15" id="KW-0479">Metal-binding</keyword>
<dbReference type="GO" id="GO:0005886">
    <property type="term" value="C:plasma membrane"/>
    <property type="evidence" value="ECO:0007669"/>
    <property type="project" value="UniProtKB-SubCell"/>
</dbReference>
<evidence type="ECO:0000256" key="4">
    <source>
        <dbReference type="ARBA" id="ARBA00022475"/>
    </source>
</evidence>
<keyword evidence="13" id="KW-0325">Glycoprotein</keyword>
<dbReference type="PANTHER" id="PTHR37928">
    <property type="entry name" value="CFEM DOMAIN PROTEIN (AFU_ORTHOLOGUE AFUA_6G14090)"/>
    <property type="match status" value="1"/>
</dbReference>
<keyword evidence="10 15" id="KW-0408">Iron</keyword>
<comment type="similarity">
    <text evidence="3">Belongs to the RBT5 family.</text>
</comment>
<organism evidence="18 19">
    <name type="scientific">Bimuria novae-zelandiae CBS 107.79</name>
    <dbReference type="NCBI Taxonomy" id="1447943"/>
    <lineage>
        <taxon>Eukaryota</taxon>
        <taxon>Fungi</taxon>
        <taxon>Dikarya</taxon>
        <taxon>Ascomycota</taxon>
        <taxon>Pezizomycotina</taxon>
        <taxon>Dothideomycetes</taxon>
        <taxon>Pleosporomycetidae</taxon>
        <taxon>Pleosporales</taxon>
        <taxon>Massarineae</taxon>
        <taxon>Didymosphaeriaceae</taxon>
        <taxon>Bimuria</taxon>
    </lineage>
</organism>
<evidence type="ECO:0000256" key="1">
    <source>
        <dbReference type="ARBA" id="ARBA00004609"/>
    </source>
</evidence>
<evidence type="ECO:0000256" key="8">
    <source>
        <dbReference type="ARBA" id="ARBA00022723"/>
    </source>
</evidence>
<dbReference type="EMBL" id="ML976677">
    <property type="protein sequence ID" value="KAF1973977.1"/>
    <property type="molecule type" value="Genomic_DNA"/>
</dbReference>
<evidence type="ECO:0000259" key="17">
    <source>
        <dbReference type="PROSITE" id="PS52012"/>
    </source>
</evidence>
<evidence type="ECO:0000313" key="19">
    <source>
        <dbReference type="Proteomes" id="UP000800036"/>
    </source>
</evidence>
<evidence type="ECO:0000313" key="18">
    <source>
        <dbReference type="EMBL" id="KAF1973977.1"/>
    </source>
</evidence>
<evidence type="ECO:0000256" key="3">
    <source>
        <dbReference type="ARBA" id="ARBA00010031"/>
    </source>
</evidence>
<dbReference type="PANTHER" id="PTHR37928:SF2">
    <property type="entry name" value="GPI ANCHORED CFEM DOMAIN PROTEIN (AFU_ORTHOLOGUE AFUA_6G10580)"/>
    <property type="match status" value="1"/>
</dbReference>
<proteinExistence type="inferred from homology"/>
<evidence type="ECO:0000256" key="2">
    <source>
        <dbReference type="ARBA" id="ARBA00004613"/>
    </source>
</evidence>
<evidence type="ECO:0000256" key="11">
    <source>
        <dbReference type="ARBA" id="ARBA00023136"/>
    </source>
</evidence>
<feature type="region of interest" description="Disordered" evidence="16">
    <location>
        <begin position="135"/>
        <end position="213"/>
    </location>
</feature>
<keyword evidence="5" id="KW-0964">Secreted</keyword>
<evidence type="ECO:0000256" key="9">
    <source>
        <dbReference type="ARBA" id="ARBA00022729"/>
    </source>
</evidence>
<dbReference type="SMART" id="SM00747">
    <property type="entry name" value="CFEM"/>
    <property type="match status" value="1"/>
</dbReference>
<keyword evidence="7" id="KW-0336">GPI-anchor</keyword>
<dbReference type="Proteomes" id="UP000800036">
    <property type="component" value="Unassembled WGS sequence"/>
</dbReference>
<dbReference type="GO" id="GO:0098552">
    <property type="term" value="C:side of membrane"/>
    <property type="evidence" value="ECO:0007669"/>
    <property type="project" value="UniProtKB-KW"/>
</dbReference>
<dbReference type="InterPro" id="IPR051735">
    <property type="entry name" value="CFEM_domain"/>
</dbReference>
<keyword evidence="4" id="KW-1003">Cell membrane</keyword>
<evidence type="ECO:0000256" key="7">
    <source>
        <dbReference type="ARBA" id="ARBA00022622"/>
    </source>
</evidence>